<dbReference type="AlphaFoldDB" id="A0A0Q5U5B6"/>
<dbReference type="SMART" id="SM00494">
    <property type="entry name" value="ChtBD2"/>
    <property type="match status" value="1"/>
</dbReference>
<keyword evidence="4" id="KW-1185">Reference proteome</keyword>
<dbReference type="PROSITE" id="PS50940">
    <property type="entry name" value="CHIT_BIND_II"/>
    <property type="match status" value="1"/>
</dbReference>
<dbReference type="InterPro" id="IPR002557">
    <property type="entry name" value="Chitin-bd_dom"/>
</dbReference>
<gene>
    <name evidence="3" type="primary">Dere\GG26195</name>
    <name evidence="3" type="synonym">GG26195</name>
    <name evidence="3" type="ORF">Dere_GG26195</name>
</gene>
<keyword evidence="1" id="KW-0732">Signal</keyword>
<accession>A0A0Q5U5B6</accession>
<dbReference type="GO" id="GO:0008061">
    <property type="term" value="F:chitin binding"/>
    <property type="evidence" value="ECO:0007669"/>
    <property type="project" value="InterPro"/>
</dbReference>
<feature type="domain" description="Chitin-binding type-2" evidence="2">
    <location>
        <begin position="106"/>
        <end position="164"/>
    </location>
</feature>
<evidence type="ECO:0000259" key="2">
    <source>
        <dbReference type="PROSITE" id="PS50940"/>
    </source>
</evidence>
<evidence type="ECO:0000313" key="4">
    <source>
        <dbReference type="Proteomes" id="UP000008711"/>
    </source>
</evidence>
<feature type="signal peptide" evidence="1">
    <location>
        <begin position="1"/>
        <end position="25"/>
    </location>
</feature>
<evidence type="ECO:0000256" key="1">
    <source>
        <dbReference type="SAM" id="SignalP"/>
    </source>
</evidence>
<dbReference type="EMBL" id="CH954178">
    <property type="protein sequence ID" value="KQS44107.1"/>
    <property type="molecule type" value="Genomic_DNA"/>
</dbReference>
<protein>
    <recommendedName>
        <fullName evidence="2">Chitin-binding type-2 domain-containing protein</fullName>
    </recommendedName>
</protein>
<dbReference type="Gene3D" id="2.170.140.10">
    <property type="entry name" value="Chitin binding domain"/>
    <property type="match status" value="1"/>
</dbReference>
<dbReference type="KEGG" id="der:26526019"/>
<sequence>MQQSLRLELPLIVYGLILVVWGVNGLNIPECSGQNGLINNTRSNCSYSFINCNGQNSMFCTDNTTCNANFTCGDIVPVDTSTVPPIITTPVVVTTASTTVSPADIRRACRQGVTKRFSYPQNCNYFYYCVDGFLLVEQCPIGYAFDPETGACGGRKRSSRDCVLR</sequence>
<reference evidence="3 4" key="1">
    <citation type="journal article" date="2007" name="Nature">
        <title>Evolution of genes and genomes on the Drosophila phylogeny.</title>
        <authorList>
            <consortium name="Drosophila 12 Genomes Consortium"/>
            <person name="Clark A.G."/>
            <person name="Eisen M.B."/>
            <person name="Smith D.R."/>
            <person name="Bergman C.M."/>
            <person name="Oliver B."/>
            <person name="Markow T.A."/>
            <person name="Kaufman T.C."/>
            <person name="Kellis M."/>
            <person name="Gelbart W."/>
            <person name="Iyer V.N."/>
            <person name="Pollard D.A."/>
            <person name="Sackton T.B."/>
            <person name="Larracuente A.M."/>
            <person name="Singh N.D."/>
            <person name="Abad J.P."/>
            <person name="Abt D.N."/>
            <person name="Adryan B."/>
            <person name="Aguade M."/>
            <person name="Akashi H."/>
            <person name="Anderson W.W."/>
            <person name="Aquadro C.F."/>
            <person name="Ardell D.H."/>
            <person name="Arguello R."/>
            <person name="Artieri C.G."/>
            <person name="Barbash D.A."/>
            <person name="Barker D."/>
            <person name="Barsanti P."/>
            <person name="Batterham P."/>
            <person name="Batzoglou S."/>
            <person name="Begun D."/>
            <person name="Bhutkar A."/>
            <person name="Blanco E."/>
            <person name="Bosak S.A."/>
            <person name="Bradley R.K."/>
            <person name="Brand A.D."/>
            <person name="Brent M.R."/>
            <person name="Brooks A.N."/>
            <person name="Brown R.H."/>
            <person name="Butlin R.K."/>
            <person name="Caggese C."/>
            <person name="Calvi B.R."/>
            <person name="Bernardo de Carvalho A."/>
            <person name="Caspi A."/>
            <person name="Castrezana S."/>
            <person name="Celniker S.E."/>
            <person name="Chang J.L."/>
            <person name="Chapple C."/>
            <person name="Chatterji S."/>
            <person name="Chinwalla A."/>
            <person name="Civetta A."/>
            <person name="Clifton S.W."/>
            <person name="Comeron J.M."/>
            <person name="Costello J.C."/>
            <person name="Coyne J.A."/>
            <person name="Daub J."/>
            <person name="David R.G."/>
            <person name="Delcher A.L."/>
            <person name="Delehaunty K."/>
            <person name="Do C.B."/>
            <person name="Ebling H."/>
            <person name="Edwards K."/>
            <person name="Eickbush T."/>
            <person name="Evans J.D."/>
            <person name="Filipski A."/>
            <person name="Findeiss S."/>
            <person name="Freyhult E."/>
            <person name="Fulton L."/>
            <person name="Fulton R."/>
            <person name="Garcia A.C."/>
            <person name="Gardiner A."/>
            <person name="Garfield D.A."/>
            <person name="Garvin B.E."/>
            <person name="Gibson G."/>
            <person name="Gilbert D."/>
            <person name="Gnerre S."/>
            <person name="Godfrey J."/>
            <person name="Good R."/>
            <person name="Gotea V."/>
            <person name="Gravely B."/>
            <person name="Greenberg A.J."/>
            <person name="Griffiths-Jones S."/>
            <person name="Gross S."/>
            <person name="Guigo R."/>
            <person name="Gustafson E.A."/>
            <person name="Haerty W."/>
            <person name="Hahn M.W."/>
            <person name="Halligan D.L."/>
            <person name="Halpern A.L."/>
            <person name="Halter G.M."/>
            <person name="Han M.V."/>
            <person name="Heger A."/>
            <person name="Hillier L."/>
            <person name="Hinrichs A.S."/>
            <person name="Holmes I."/>
            <person name="Hoskins R.A."/>
            <person name="Hubisz M.J."/>
            <person name="Hultmark D."/>
            <person name="Huntley M.A."/>
            <person name="Jaffe D.B."/>
            <person name="Jagadeeshan S."/>
            <person name="Jeck W.R."/>
            <person name="Johnson J."/>
            <person name="Jones C.D."/>
            <person name="Jordan W.C."/>
            <person name="Karpen G.H."/>
            <person name="Kataoka E."/>
            <person name="Keightley P.D."/>
            <person name="Kheradpour P."/>
            <person name="Kirkness E.F."/>
            <person name="Koerich L.B."/>
            <person name="Kristiansen K."/>
            <person name="Kudrna D."/>
            <person name="Kulathinal R.J."/>
            <person name="Kumar S."/>
            <person name="Kwok R."/>
            <person name="Lander E."/>
            <person name="Langley C.H."/>
            <person name="Lapoint R."/>
            <person name="Lazzaro B.P."/>
            <person name="Lee S.J."/>
            <person name="Levesque L."/>
            <person name="Li R."/>
            <person name="Lin C.F."/>
            <person name="Lin M.F."/>
            <person name="Lindblad-Toh K."/>
            <person name="Llopart A."/>
            <person name="Long M."/>
            <person name="Low L."/>
            <person name="Lozovsky E."/>
            <person name="Lu J."/>
            <person name="Luo M."/>
            <person name="Machado C.A."/>
            <person name="Makalowski W."/>
            <person name="Marzo M."/>
            <person name="Matsuda M."/>
            <person name="Matzkin L."/>
            <person name="McAllister B."/>
            <person name="McBride C.S."/>
            <person name="McKernan B."/>
            <person name="McKernan K."/>
            <person name="Mendez-Lago M."/>
            <person name="Minx P."/>
            <person name="Mollenhauer M.U."/>
            <person name="Montooth K."/>
            <person name="Mount S.M."/>
            <person name="Mu X."/>
            <person name="Myers E."/>
            <person name="Negre B."/>
            <person name="Newfeld S."/>
            <person name="Nielsen R."/>
            <person name="Noor M.A."/>
            <person name="O'Grady P."/>
            <person name="Pachter L."/>
            <person name="Papaceit M."/>
            <person name="Parisi M.J."/>
            <person name="Parisi M."/>
            <person name="Parts L."/>
            <person name="Pedersen J.S."/>
            <person name="Pesole G."/>
            <person name="Phillippy A.M."/>
            <person name="Ponting C.P."/>
            <person name="Pop M."/>
            <person name="Porcelli D."/>
            <person name="Powell J.R."/>
            <person name="Prohaska S."/>
            <person name="Pruitt K."/>
            <person name="Puig M."/>
            <person name="Quesneville H."/>
            <person name="Ram K.R."/>
            <person name="Rand D."/>
            <person name="Rasmussen M.D."/>
            <person name="Reed L.K."/>
            <person name="Reenan R."/>
            <person name="Reily A."/>
            <person name="Remington K.A."/>
            <person name="Rieger T.T."/>
            <person name="Ritchie M.G."/>
            <person name="Robin C."/>
            <person name="Rogers Y.H."/>
            <person name="Rohde C."/>
            <person name="Rozas J."/>
            <person name="Rubenfield M.J."/>
            <person name="Ruiz A."/>
            <person name="Russo S."/>
            <person name="Salzberg S.L."/>
            <person name="Sanchez-Gracia A."/>
            <person name="Saranga D.J."/>
            <person name="Sato H."/>
            <person name="Schaeffer S.W."/>
            <person name="Schatz M.C."/>
            <person name="Schlenke T."/>
            <person name="Schwartz R."/>
            <person name="Segarra C."/>
            <person name="Singh R.S."/>
            <person name="Sirot L."/>
            <person name="Sirota M."/>
            <person name="Sisneros N.B."/>
            <person name="Smith C.D."/>
            <person name="Smith T.F."/>
            <person name="Spieth J."/>
            <person name="Stage D.E."/>
            <person name="Stark A."/>
            <person name="Stephan W."/>
            <person name="Strausberg R.L."/>
            <person name="Strempel S."/>
            <person name="Sturgill D."/>
            <person name="Sutton G."/>
            <person name="Sutton G.G."/>
            <person name="Tao W."/>
            <person name="Teichmann S."/>
            <person name="Tobari Y.N."/>
            <person name="Tomimura Y."/>
            <person name="Tsolas J.M."/>
            <person name="Valente V.L."/>
            <person name="Venter E."/>
            <person name="Venter J.C."/>
            <person name="Vicario S."/>
            <person name="Vieira F.G."/>
            <person name="Vilella A.J."/>
            <person name="Villasante A."/>
            <person name="Walenz B."/>
            <person name="Wang J."/>
            <person name="Wasserman M."/>
            <person name="Watts T."/>
            <person name="Wilson D."/>
            <person name="Wilson R.K."/>
            <person name="Wing R.A."/>
            <person name="Wolfner M.F."/>
            <person name="Wong A."/>
            <person name="Wong G.K."/>
            <person name="Wu C.I."/>
            <person name="Wu G."/>
            <person name="Yamamoto D."/>
            <person name="Yang H.P."/>
            <person name="Yang S.P."/>
            <person name="Yorke J.A."/>
            <person name="Yoshida K."/>
            <person name="Zdobnov E."/>
            <person name="Zhang P."/>
            <person name="Zhang Y."/>
            <person name="Zimin A.V."/>
            <person name="Baldwin J."/>
            <person name="Abdouelleil A."/>
            <person name="Abdulkadir J."/>
            <person name="Abebe A."/>
            <person name="Abera B."/>
            <person name="Abreu J."/>
            <person name="Acer S.C."/>
            <person name="Aftuck L."/>
            <person name="Alexander A."/>
            <person name="An P."/>
            <person name="Anderson E."/>
            <person name="Anderson S."/>
            <person name="Arachi H."/>
            <person name="Azer M."/>
            <person name="Bachantsang P."/>
            <person name="Barry A."/>
            <person name="Bayul T."/>
            <person name="Berlin A."/>
            <person name="Bessette D."/>
            <person name="Bloom T."/>
            <person name="Blye J."/>
            <person name="Boguslavskiy L."/>
            <person name="Bonnet C."/>
            <person name="Boukhgalter B."/>
            <person name="Bourzgui I."/>
            <person name="Brown A."/>
            <person name="Cahill P."/>
            <person name="Channer S."/>
            <person name="Cheshatsang Y."/>
            <person name="Chuda L."/>
            <person name="Citroen M."/>
            <person name="Collymore A."/>
            <person name="Cooke P."/>
            <person name="Costello M."/>
            <person name="D'Aco K."/>
            <person name="Daza R."/>
            <person name="De Haan G."/>
            <person name="DeGray S."/>
            <person name="DeMaso C."/>
            <person name="Dhargay N."/>
            <person name="Dooley K."/>
            <person name="Dooley E."/>
            <person name="Doricent M."/>
            <person name="Dorje P."/>
            <person name="Dorjee K."/>
            <person name="Dupes A."/>
            <person name="Elong R."/>
            <person name="Falk J."/>
            <person name="Farina A."/>
            <person name="Faro S."/>
            <person name="Ferguson D."/>
            <person name="Fisher S."/>
            <person name="Foley C.D."/>
            <person name="Franke A."/>
            <person name="Friedrich D."/>
            <person name="Gadbois L."/>
            <person name="Gearin G."/>
            <person name="Gearin C.R."/>
            <person name="Giannoukos G."/>
            <person name="Goode T."/>
            <person name="Graham J."/>
            <person name="Grandbois E."/>
            <person name="Grewal S."/>
            <person name="Gyaltsen K."/>
            <person name="Hafez N."/>
            <person name="Hagos B."/>
            <person name="Hall J."/>
            <person name="Henson C."/>
            <person name="Hollinger A."/>
            <person name="Honan T."/>
            <person name="Huard M.D."/>
            <person name="Hughes L."/>
            <person name="Hurhula B."/>
            <person name="Husby M.E."/>
            <person name="Kamat A."/>
            <person name="Kanga B."/>
            <person name="Kashin S."/>
            <person name="Khazanovich D."/>
            <person name="Kisner P."/>
            <person name="Lance K."/>
            <person name="Lara M."/>
            <person name="Lee W."/>
            <person name="Lennon N."/>
            <person name="Letendre F."/>
            <person name="LeVine R."/>
            <person name="Lipovsky A."/>
            <person name="Liu X."/>
            <person name="Liu J."/>
            <person name="Liu S."/>
            <person name="Lokyitsang T."/>
            <person name="Lokyitsang Y."/>
            <person name="Lubonja R."/>
            <person name="Lui A."/>
            <person name="MacDonald P."/>
            <person name="Magnisalis V."/>
            <person name="Maru K."/>
            <person name="Matthews C."/>
            <person name="McCusker W."/>
            <person name="McDonough S."/>
            <person name="Mehta T."/>
            <person name="Meldrim J."/>
            <person name="Meneus L."/>
            <person name="Mihai O."/>
            <person name="Mihalev A."/>
            <person name="Mihova T."/>
            <person name="Mittelman R."/>
            <person name="Mlenga V."/>
            <person name="Montmayeur A."/>
            <person name="Mulrain L."/>
            <person name="Navidi A."/>
            <person name="Naylor J."/>
            <person name="Negash T."/>
            <person name="Nguyen T."/>
            <person name="Nguyen N."/>
            <person name="Nicol R."/>
            <person name="Norbu C."/>
            <person name="Norbu N."/>
            <person name="Novod N."/>
            <person name="O'Neill B."/>
            <person name="Osman S."/>
            <person name="Markiewicz E."/>
            <person name="Oyono O.L."/>
            <person name="Patti C."/>
            <person name="Phunkhang P."/>
            <person name="Pierre F."/>
            <person name="Priest M."/>
            <person name="Raghuraman S."/>
            <person name="Rege F."/>
            <person name="Reyes R."/>
            <person name="Rise C."/>
            <person name="Rogov P."/>
            <person name="Ross K."/>
            <person name="Ryan E."/>
            <person name="Settipalli S."/>
            <person name="Shea T."/>
            <person name="Sherpa N."/>
            <person name="Shi L."/>
            <person name="Shih D."/>
            <person name="Sparrow T."/>
            <person name="Spaulding J."/>
            <person name="Stalker J."/>
            <person name="Stange-Thomann N."/>
            <person name="Stavropoulos S."/>
            <person name="Stone C."/>
            <person name="Strader C."/>
            <person name="Tesfaye S."/>
            <person name="Thomson T."/>
            <person name="Thoulutsang Y."/>
            <person name="Thoulutsang D."/>
            <person name="Topham K."/>
            <person name="Topping I."/>
            <person name="Tsamla T."/>
            <person name="Vassiliev H."/>
            <person name="Vo A."/>
            <person name="Wangchuk T."/>
            <person name="Wangdi T."/>
            <person name="Weiand M."/>
            <person name="Wilkinson J."/>
            <person name="Wilson A."/>
            <person name="Yadav S."/>
            <person name="Young G."/>
            <person name="Yu Q."/>
            <person name="Zembek L."/>
            <person name="Zhong D."/>
            <person name="Zimmer A."/>
            <person name="Zwirko Z."/>
            <person name="Jaffe D.B."/>
            <person name="Alvarez P."/>
            <person name="Brockman W."/>
            <person name="Butler J."/>
            <person name="Chin C."/>
            <person name="Gnerre S."/>
            <person name="Grabherr M."/>
            <person name="Kleber M."/>
            <person name="Mauceli E."/>
            <person name="MacCallum I."/>
        </authorList>
    </citation>
    <scope>NUCLEOTIDE SEQUENCE [LARGE SCALE GENOMIC DNA]</scope>
    <source>
        <strain evidence="3 4">TSC#14021-0224.01</strain>
    </source>
</reference>
<organism evidence="3 4">
    <name type="scientific">Drosophila erecta</name>
    <name type="common">Fruit fly</name>
    <dbReference type="NCBI Taxonomy" id="7220"/>
    <lineage>
        <taxon>Eukaryota</taxon>
        <taxon>Metazoa</taxon>
        <taxon>Ecdysozoa</taxon>
        <taxon>Arthropoda</taxon>
        <taxon>Hexapoda</taxon>
        <taxon>Insecta</taxon>
        <taxon>Pterygota</taxon>
        <taxon>Neoptera</taxon>
        <taxon>Endopterygota</taxon>
        <taxon>Diptera</taxon>
        <taxon>Brachycera</taxon>
        <taxon>Muscomorpha</taxon>
        <taxon>Ephydroidea</taxon>
        <taxon>Drosophilidae</taxon>
        <taxon>Drosophila</taxon>
        <taxon>Sophophora</taxon>
    </lineage>
</organism>
<dbReference type="GO" id="GO:0005576">
    <property type="term" value="C:extracellular region"/>
    <property type="evidence" value="ECO:0007669"/>
    <property type="project" value="InterPro"/>
</dbReference>
<evidence type="ECO:0000313" key="3">
    <source>
        <dbReference type="EMBL" id="KQS44107.1"/>
    </source>
</evidence>
<reference evidence="3 4" key="2">
    <citation type="journal article" date="2008" name="Bioinformatics">
        <title>Assembly reconciliation.</title>
        <authorList>
            <person name="Zimin A.V."/>
            <person name="Smith D.R."/>
            <person name="Sutton G."/>
            <person name="Yorke J.A."/>
        </authorList>
    </citation>
    <scope>NUCLEOTIDE SEQUENCE [LARGE SCALE GENOMIC DNA]</scope>
    <source>
        <strain evidence="3 4">TSC#14021-0224.01</strain>
    </source>
</reference>
<dbReference type="Proteomes" id="UP000008711">
    <property type="component" value="Unassembled WGS sequence"/>
</dbReference>
<dbReference type="Pfam" id="PF01607">
    <property type="entry name" value="CBM_14"/>
    <property type="match status" value="1"/>
</dbReference>
<proteinExistence type="predicted"/>
<dbReference type="OrthoDB" id="6020543at2759"/>
<dbReference type="SUPFAM" id="SSF57625">
    <property type="entry name" value="Invertebrate chitin-binding proteins"/>
    <property type="match status" value="1"/>
</dbReference>
<dbReference type="InterPro" id="IPR036508">
    <property type="entry name" value="Chitin-bd_dom_sf"/>
</dbReference>
<name>A0A0Q5U5B6_DROER</name>
<feature type="chain" id="PRO_5006264050" description="Chitin-binding type-2 domain-containing protein" evidence="1">
    <location>
        <begin position="26"/>
        <end position="165"/>
    </location>
</feature>